<dbReference type="RefSeq" id="WP_275615342.1">
    <property type="nucleotide sequence ID" value="NZ_JARFVB010000003.1"/>
</dbReference>
<protein>
    <recommendedName>
        <fullName evidence="1">UspA domain-containing protein</fullName>
    </recommendedName>
</protein>
<gene>
    <name evidence="2" type="ORF">PY092_08100</name>
</gene>
<dbReference type="SUPFAM" id="SSF52402">
    <property type="entry name" value="Adenine nucleotide alpha hydrolases-like"/>
    <property type="match status" value="1"/>
</dbReference>
<dbReference type="Pfam" id="PF00582">
    <property type="entry name" value="Usp"/>
    <property type="match status" value="1"/>
</dbReference>
<evidence type="ECO:0000313" key="2">
    <source>
        <dbReference type="EMBL" id="MDF0716103.1"/>
    </source>
</evidence>
<comment type="caution">
    <text evidence="2">The sequence shown here is derived from an EMBL/GenBank/DDBJ whole genome shotgun (WGS) entry which is preliminary data.</text>
</comment>
<dbReference type="InterPro" id="IPR014729">
    <property type="entry name" value="Rossmann-like_a/b/a_fold"/>
</dbReference>
<evidence type="ECO:0000259" key="1">
    <source>
        <dbReference type="Pfam" id="PF00582"/>
    </source>
</evidence>
<feature type="domain" description="UspA" evidence="1">
    <location>
        <begin position="17"/>
        <end position="140"/>
    </location>
</feature>
<evidence type="ECO:0000313" key="3">
    <source>
        <dbReference type="Proteomes" id="UP001221366"/>
    </source>
</evidence>
<dbReference type="InterPro" id="IPR006016">
    <property type="entry name" value="UspA"/>
</dbReference>
<dbReference type="EMBL" id="JARFVB010000003">
    <property type="protein sequence ID" value="MDF0716103.1"/>
    <property type="molecule type" value="Genomic_DNA"/>
</dbReference>
<dbReference type="Gene3D" id="3.40.50.620">
    <property type="entry name" value="HUPs"/>
    <property type="match status" value="1"/>
</dbReference>
<keyword evidence="3" id="KW-1185">Reference proteome</keyword>
<name>A0ABT5XY34_9FLAO</name>
<sequence>MDWASPNSFEDVHHDIRHVLFPTGYESRYTKRDLAPLMELVERFGVDLHVLHALQDRAMTGDESINREQLKRLFVEVPNVTYVQRTTPNVTSAVYDYVGENRIDLVAMMNSKHSFLERLLVKQKVDVIGYHSKVPFLVIPEPIKSVRITP</sequence>
<organism evidence="2 3">
    <name type="scientific">Flagellimonas yonaguniensis</name>
    <dbReference type="NCBI Taxonomy" id="3031325"/>
    <lineage>
        <taxon>Bacteria</taxon>
        <taxon>Pseudomonadati</taxon>
        <taxon>Bacteroidota</taxon>
        <taxon>Flavobacteriia</taxon>
        <taxon>Flavobacteriales</taxon>
        <taxon>Flavobacteriaceae</taxon>
        <taxon>Flagellimonas</taxon>
    </lineage>
</organism>
<accession>A0ABT5XY34</accession>
<reference evidence="2 3" key="1">
    <citation type="submission" date="2023-03" db="EMBL/GenBank/DDBJ databases">
        <title>Muricauda XX sp. nov. and Muricauda XXX sp. nov., two novel species isolated from Okinawa Trough.</title>
        <authorList>
            <person name="Cao W."/>
            <person name="Deng X."/>
        </authorList>
    </citation>
    <scope>NUCLEOTIDE SEQUENCE [LARGE SCALE GENOMIC DNA]</scope>
    <source>
        <strain evidence="2 3">334s03</strain>
    </source>
</reference>
<proteinExistence type="predicted"/>
<dbReference type="Proteomes" id="UP001221366">
    <property type="component" value="Unassembled WGS sequence"/>
</dbReference>